<evidence type="ECO:0000313" key="2">
    <source>
        <dbReference type="EMBL" id="EHO42758.1"/>
    </source>
</evidence>
<evidence type="ECO:0000256" key="1">
    <source>
        <dbReference type="SAM" id="Phobius"/>
    </source>
</evidence>
<dbReference type="AlphaFoldDB" id="H1XUD2"/>
<keyword evidence="1" id="KW-0472">Membrane</keyword>
<keyword evidence="3" id="KW-1185">Reference proteome</keyword>
<reference evidence="2 3" key="1">
    <citation type="submission" date="2011-09" db="EMBL/GenBank/DDBJ databases">
        <title>The permanent draft genome of Caldithrix abyssi DSM 13497.</title>
        <authorList>
            <consortium name="US DOE Joint Genome Institute (JGI-PGF)"/>
            <person name="Lucas S."/>
            <person name="Han J."/>
            <person name="Lapidus A."/>
            <person name="Bruce D."/>
            <person name="Goodwin L."/>
            <person name="Pitluck S."/>
            <person name="Peters L."/>
            <person name="Kyrpides N."/>
            <person name="Mavromatis K."/>
            <person name="Ivanova N."/>
            <person name="Mikhailova N."/>
            <person name="Chertkov O."/>
            <person name="Detter J.C."/>
            <person name="Tapia R."/>
            <person name="Han C."/>
            <person name="Land M."/>
            <person name="Hauser L."/>
            <person name="Markowitz V."/>
            <person name="Cheng J.-F."/>
            <person name="Hugenholtz P."/>
            <person name="Woyke T."/>
            <person name="Wu D."/>
            <person name="Spring S."/>
            <person name="Brambilla E."/>
            <person name="Klenk H.-P."/>
            <person name="Eisen J.A."/>
        </authorList>
    </citation>
    <scope>NUCLEOTIDE SEQUENCE [LARGE SCALE GENOMIC DNA]</scope>
    <source>
        <strain evidence="2 3">DSM 13497</strain>
    </source>
</reference>
<feature type="transmembrane region" description="Helical" evidence="1">
    <location>
        <begin position="21"/>
        <end position="40"/>
    </location>
</feature>
<dbReference type="InParanoid" id="H1XUD2"/>
<dbReference type="HOGENOM" id="CLU_3267086_0_0_0"/>
<evidence type="ECO:0000313" key="3">
    <source>
        <dbReference type="Proteomes" id="UP000004671"/>
    </source>
</evidence>
<gene>
    <name evidence="2" type="ORF">Calab_3152</name>
</gene>
<sequence>MFNINWKNILSKIKNFKYLQIFILVFSFFKRILMLFPQLYL</sequence>
<dbReference type="PaxDb" id="880073-Calab_3152"/>
<accession>H1XUD2</accession>
<dbReference type="EMBL" id="CM001402">
    <property type="protein sequence ID" value="EHO42758.1"/>
    <property type="molecule type" value="Genomic_DNA"/>
</dbReference>
<keyword evidence="1" id="KW-0812">Transmembrane</keyword>
<name>H1XUD2_CALAY</name>
<organism evidence="2 3">
    <name type="scientific">Caldithrix abyssi DSM 13497</name>
    <dbReference type="NCBI Taxonomy" id="880073"/>
    <lineage>
        <taxon>Bacteria</taxon>
        <taxon>Pseudomonadati</taxon>
        <taxon>Calditrichota</taxon>
        <taxon>Calditrichia</taxon>
        <taxon>Calditrichales</taxon>
        <taxon>Calditrichaceae</taxon>
        <taxon>Caldithrix</taxon>
    </lineage>
</organism>
<proteinExistence type="predicted"/>
<keyword evidence="1" id="KW-1133">Transmembrane helix</keyword>
<protein>
    <submittedName>
        <fullName evidence="2">Uncharacterized protein</fullName>
    </submittedName>
</protein>
<dbReference type="Proteomes" id="UP000004671">
    <property type="component" value="Chromosome"/>
</dbReference>